<dbReference type="Proteomes" id="UP001595979">
    <property type="component" value="Unassembled WGS sequence"/>
</dbReference>
<keyword evidence="1" id="KW-1133">Transmembrane helix</keyword>
<dbReference type="RefSeq" id="WP_380046266.1">
    <property type="nucleotide sequence ID" value="NZ_JBHSOH010000004.1"/>
</dbReference>
<sequence>MKVWLVIVGVGAVSLLLRASSLVLLRGRTLPPGLLGSLGLVPAAVLSALVVPELLVHGGDFRPLGPRLVAGAAAGLIAWKTRNVLWTLLGGLGLLFGFGALGWH</sequence>
<organism evidence="2 3">
    <name type="scientific">Deinococcus petrolearius</name>
    <dbReference type="NCBI Taxonomy" id="1751295"/>
    <lineage>
        <taxon>Bacteria</taxon>
        <taxon>Thermotogati</taxon>
        <taxon>Deinococcota</taxon>
        <taxon>Deinococci</taxon>
        <taxon>Deinococcales</taxon>
        <taxon>Deinococcaceae</taxon>
        <taxon>Deinococcus</taxon>
    </lineage>
</organism>
<keyword evidence="3" id="KW-1185">Reference proteome</keyword>
<keyword evidence="1" id="KW-0472">Membrane</keyword>
<protein>
    <submittedName>
        <fullName evidence="2">AzlD domain-containing protein</fullName>
    </submittedName>
</protein>
<feature type="transmembrane region" description="Helical" evidence="1">
    <location>
        <begin position="84"/>
        <end position="103"/>
    </location>
</feature>
<keyword evidence="1" id="KW-0812">Transmembrane</keyword>
<dbReference type="EMBL" id="JBHSOH010000004">
    <property type="protein sequence ID" value="MFC5847267.1"/>
    <property type="molecule type" value="Genomic_DNA"/>
</dbReference>
<evidence type="ECO:0000313" key="3">
    <source>
        <dbReference type="Proteomes" id="UP001595979"/>
    </source>
</evidence>
<reference evidence="3" key="1">
    <citation type="journal article" date="2019" name="Int. J. Syst. Evol. Microbiol.">
        <title>The Global Catalogue of Microorganisms (GCM) 10K type strain sequencing project: providing services to taxonomists for standard genome sequencing and annotation.</title>
        <authorList>
            <consortium name="The Broad Institute Genomics Platform"/>
            <consortium name="The Broad Institute Genome Sequencing Center for Infectious Disease"/>
            <person name="Wu L."/>
            <person name="Ma J."/>
        </authorList>
    </citation>
    <scope>NUCLEOTIDE SEQUENCE [LARGE SCALE GENOMIC DNA]</scope>
    <source>
        <strain evidence="3">CGMCC 1.15053</strain>
    </source>
</reference>
<gene>
    <name evidence="2" type="ORF">ACFPQ6_02995</name>
</gene>
<evidence type="ECO:0000256" key="1">
    <source>
        <dbReference type="SAM" id="Phobius"/>
    </source>
</evidence>
<comment type="caution">
    <text evidence="2">The sequence shown here is derived from an EMBL/GenBank/DDBJ whole genome shotgun (WGS) entry which is preliminary data.</text>
</comment>
<accession>A0ABW1DEX8</accession>
<proteinExistence type="predicted"/>
<evidence type="ECO:0000313" key="2">
    <source>
        <dbReference type="EMBL" id="MFC5847267.1"/>
    </source>
</evidence>
<name>A0ABW1DEX8_9DEIO</name>
<feature type="transmembrane region" description="Helical" evidence="1">
    <location>
        <begin position="35"/>
        <end position="56"/>
    </location>
</feature>
<dbReference type="Pfam" id="PF05437">
    <property type="entry name" value="AzlD"/>
    <property type="match status" value="1"/>
</dbReference>
<dbReference type="InterPro" id="IPR008407">
    <property type="entry name" value="Brnchd-chn_aa_trnsp_AzlD"/>
</dbReference>